<dbReference type="EMBL" id="LR797149">
    <property type="protein sequence ID" value="CAB4189974.1"/>
    <property type="molecule type" value="Genomic_DNA"/>
</dbReference>
<evidence type="ECO:0000313" key="3">
    <source>
        <dbReference type="EMBL" id="CAB4195592.1"/>
    </source>
</evidence>
<dbReference type="InterPro" id="IPR003615">
    <property type="entry name" value="HNH_nuc"/>
</dbReference>
<name>A0A6J5RHP6_9CAUD</name>
<dbReference type="CDD" id="cd00085">
    <property type="entry name" value="HNHc"/>
    <property type="match status" value="1"/>
</dbReference>
<dbReference type="EMBL" id="LR797238">
    <property type="protein sequence ID" value="CAB4195592.1"/>
    <property type="molecule type" value="Genomic_DNA"/>
</dbReference>
<dbReference type="Gene3D" id="1.10.30.50">
    <property type="match status" value="1"/>
</dbReference>
<feature type="region of interest" description="Disordered" evidence="1">
    <location>
        <begin position="1"/>
        <end position="89"/>
    </location>
</feature>
<feature type="compositionally biased region" description="Basic and acidic residues" evidence="1">
    <location>
        <begin position="1"/>
        <end position="33"/>
    </location>
</feature>
<accession>A0A6J5RHP6</accession>
<gene>
    <name evidence="2" type="ORF">UFOVP1195_26</name>
    <name evidence="3" type="ORF">UFOVP1288_26</name>
    <name evidence="4" type="ORF">UFOVP1409_26</name>
</gene>
<evidence type="ECO:0000313" key="2">
    <source>
        <dbReference type="EMBL" id="CAB4189974.1"/>
    </source>
</evidence>
<feature type="compositionally biased region" description="Basic and acidic residues" evidence="1">
    <location>
        <begin position="45"/>
        <end position="56"/>
    </location>
</feature>
<organism evidence="3">
    <name type="scientific">uncultured Caudovirales phage</name>
    <dbReference type="NCBI Taxonomy" id="2100421"/>
    <lineage>
        <taxon>Viruses</taxon>
        <taxon>Duplodnaviria</taxon>
        <taxon>Heunggongvirae</taxon>
        <taxon>Uroviricota</taxon>
        <taxon>Caudoviricetes</taxon>
        <taxon>Peduoviridae</taxon>
        <taxon>Maltschvirus</taxon>
        <taxon>Maltschvirus maltsch</taxon>
    </lineage>
</organism>
<feature type="compositionally biased region" description="Basic residues" evidence="1">
    <location>
        <begin position="72"/>
        <end position="89"/>
    </location>
</feature>
<evidence type="ECO:0000256" key="1">
    <source>
        <dbReference type="SAM" id="MobiDB-lite"/>
    </source>
</evidence>
<reference evidence="3" key="1">
    <citation type="submission" date="2020-05" db="EMBL/GenBank/DDBJ databases">
        <authorList>
            <person name="Chiriac C."/>
            <person name="Salcher M."/>
            <person name="Ghai R."/>
            <person name="Kavagutti S V."/>
        </authorList>
    </citation>
    <scope>NUCLEOTIDE SEQUENCE</scope>
</reference>
<proteinExistence type="predicted"/>
<dbReference type="EMBL" id="LR797352">
    <property type="protein sequence ID" value="CAB4204933.1"/>
    <property type="molecule type" value="Genomic_DNA"/>
</dbReference>
<sequence length="89" mass="10121">MPYKDKSDRNYRREYDTYQGTEEQKKNRAERNAARAKLAKAGRVHKGDGKDVDHAKPLSKGGSNAPGNLRVKTAHANRSFKRNKDHSIK</sequence>
<evidence type="ECO:0000313" key="4">
    <source>
        <dbReference type="EMBL" id="CAB4204933.1"/>
    </source>
</evidence>
<protein>
    <submittedName>
        <fullName evidence="3">HNHc domain containing protein</fullName>
    </submittedName>
</protein>